<dbReference type="SUPFAM" id="SSF117892">
    <property type="entry name" value="Band 7/SPFH domain"/>
    <property type="match status" value="1"/>
</dbReference>
<comment type="similarity">
    <text evidence="2">Belongs to the band 7/mec-2 family.</text>
</comment>
<name>A0A4Q9GBH4_9HYPH</name>
<evidence type="ECO:0000256" key="1">
    <source>
        <dbReference type="ARBA" id="ARBA00004167"/>
    </source>
</evidence>
<evidence type="ECO:0000256" key="2">
    <source>
        <dbReference type="ARBA" id="ARBA00008164"/>
    </source>
</evidence>
<gene>
    <name evidence="6" type="ORF">EYR15_13630</name>
</gene>
<organism evidence="6 7">
    <name type="scientific">Hansschlegelia quercus</name>
    <dbReference type="NCBI Taxonomy" id="2528245"/>
    <lineage>
        <taxon>Bacteria</taxon>
        <taxon>Pseudomonadati</taxon>
        <taxon>Pseudomonadota</taxon>
        <taxon>Alphaproteobacteria</taxon>
        <taxon>Hyphomicrobiales</taxon>
        <taxon>Methylopilaceae</taxon>
        <taxon>Hansschlegelia</taxon>
    </lineage>
</organism>
<reference evidence="6 7" key="1">
    <citation type="submission" date="2019-02" db="EMBL/GenBank/DDBJ databases">
        <title>Hansschlegelia quercus sp. nov., a novel methylotrophic bacterium from buds of oak (Quercus robur L.).</title>
        <authorList>
            <person name="Agafonova N.V."/>
            <person name="Kaparullina E.N."/>
            <person name="Grouzdev D.S."/>
            <person name="Doronina N.V."/>
        </authorList>
    </citation>
    <scope>NUCLEOTIDE SEQUENCE [LARGE SCALE GENOMIC DNA]</scope>
    <source>
        <strain evidence="6 7">Dub</strain>
    </source>
</reference>
<keyword evidence="4" id="KW-0812">Transmembrane</keyword>
<dbReference type="RefSeq" id="WP_131004112.1">
    <property type="nucleotide sequence ID" value="NZ_JBHSZR010000009.1"/>
</dbReference>
<evidence type="ECO:0000259" key="5">
    <source>
        <dbReference type="SMART" id="SM00244"/>
    </source>
</evidence>
<dbReference type="Gene3D" id="3.30.479.30">
    <property type="entry name" value="Band 7 domain"/>
    <property type="match status" value="1"/>
</dbReference>
<dbReference type="EMBL" id="SIUB01000007">
    <property type="protein sequence ID" value="TBN48627.1"/>
    <property type="molecule type" value="Genomic_DNA"/>
</dbReference>
<dbReference type="GO" id="GO:0005886">
    <property type="term" value="C:plasma membrane"/>
    <property type="evidence" value="ECO:0007669"/>
    <property type="project" value="UniProtKB-ARBA"/>
</dbReference>
<evidence type="ECO:0000313" key="7">
    <source>
        <dbReference type="Proteomes" id="UP000291613"/>
    </source>
</evidence>
<dbReference type="InterPro" id="IPR050710">
    <property type="entry name" value="Band7/mec-2_domain"/>
</dbReference>
<dbReference type="InterPro" id="IPR001972">
    <property type="entry name" value="Stomatin_HflK_fam"/>
</dbReference>
<dbReference type="Pfam" id="PF01145">
    <property type="entry name" value="Band_7"/>
    <property type="match status" value="1"/>
</dbReference>
<feature type="compositionally biased region" description="Low complexity" evidence="3">
    <location>
        <begin position="297"/>
        <end position="310"/>
    </location>
</feature>
<evidence type="ECO:0000256" key="4">
    <source>
        <dbReference type="SAM" id="Phobius"/>
    </source>
</evidence>
<keyword evidence="4" id="KW-0472">Membrane</keyword>
<feature type="transmembrane region" description="Helical" evidence="4">
    <location>
        <begin position="6"/>
        <end position="25"/>
    </location>
</feature>
<dbReference type="CDD" id="cd08829">
    <property type="entry name" value="SPFH_paraslipin"/>
    <property type="match status" value="1"/>
</dbReference>
<dbReference type="GO" id="GO:0098552">
    <property type="term" value="C:side of membrane"/>
    <property type="evidence" value="ECO:0007669"/>
    <property type="project" value="UniProtKB-ARBA"/>
</dbReference>
<dbReference type="AlphaFoldDB" id="A0A4Q9GBH4"/>
<keyword evidence="7" id="KW-1185">Reference proteome</keyword>
<dbReference type="OrthoDB" id="9809197at2"/>
<dbReference type="PANTHER" id="PTHR43327">
    <property type="entry name" value="STOMATIN-LIKE PROTEIN 2, MITOCHONDRIAL"/>
    <property type="match status" value="1"/>
</dbReference>
<dbReference type="InterPro" id="IPR036013">
    <property type="entry name" value="Band_7/SPFH_dom_sf"/>
</dbReference>
<proteinExistence type="inferred from homology"/>
<dbReference type="InterPro" id="IPR001107">
    <property type="entry name" value="Band_7"/>
</dbReference>
<keyword evidence="4" id="KW-1133">Transmembrane helix</keyword>
<protein>
    <submittedName>
        <fullName evidence="6">SPFH/Band 7/PHB domain protein</fullName>
    </submittedName>
</protein>
<sequence length="326" mass="35057">MPLSGFDIAAIVVALLIIFVIFAGVKTVPQGYNFTVERFQKYTRTLHPGLTLIVPFIDQIGRRINVMEQVLEIPRQDVISKDNAIVQVDGVAFFQVVDAAQASYEVTDLQRAILALTMTNIRSVLGSMDLDHMLSQRDEINTRLLHVVDAAAGPWGVKVTRIEIKDITPPTDIVTAMGRQMKAEREKRASILVAEGAKQAQILEAEGRKEAAFRDAEARERSAQAEATATALVSDAVAKGDTAALNYFIAQKYVDALKAMAASPNQKTFVLPYEATALLGSLGGIAEIARDSFGSGAPAAAPRQTAQRPRGSVPSTQASPPESGLA</sequence>
<dbReference type="SMART" id="SM00244">
    <property type="entry name" value="PHB"/>
    <property type="match status" value="1"/>
</dbReference>
<evidence type="ECO:0000256" key="3">
    <source>
        <dbReference type="SAM" id="MobiDB-lite"/>
    </source>
</evidence>
<comment type="caution">
    <text evidence="6">The sequence shown here is derived from an EMBL/GenBank/DDBJ whole genome shotgun (WGS) entry which is preliminary data.</text>
</comment>
<dbReference type="FunFam" id="3.30.479.30:FF:000004">
    <property type="entry name" value="Putative membrane protease family, stomatin"/>
    <property type="match status" value="1"/>
</dbReference>
<dbReference type="Proteomes" id="UP000291613">
    <property type="component" value="Unassembled WGS sequence"/>
</dbReference>
<comment type="subcellular location">
    <subcellularLocation>
        <location evidence="1">Membrane</location>
        <topology evidence="1">Single-pass membrane protein</topology>
    </subcellularLocation>
</comment>
<dbReference type="PANTHER" id="PTHR43327:SF10">
    <property type="entry name" value="STOMATIN-LIKE PROTEIN 2, MITOCHONDRIAL"/>
    <property type="match status" value="1"/>
</dbReference>
<accession>A0A4Q9GBH4</accession>
<feature type="domain" description="Band 7" evidence="5">
    <location>
        <begin position="23"/>
        <end position="181"/>
    </location>
</feature>
<evidence type="ECO:0000313" key="6">
    <source>
        <dbReference type="EMBL" id="TBN48627.1"/>
    </source>
</evidence>
<feature type="region of interest" description="Disordered" evidence="3">
    <location>
        <begin position="293"/>
        <end position="326"/>
    </location>
</feature>
<dbReference type="PRINTS" id="PR00721">
    <property type="entry name" value="STOMATIN"/>
</dbReference>